<dbReference type="NCBIfam" id="TIGR04096">
    <property type="entry name" value="dnd_rel_methyl"/>
    <property type="match status" value="1"/>
</dbReference>
<protein>
    <recommendedName>
        <fullName evidence="3">DNA phosphorothioation-associated methyltransferase</fullName>
    </recommendedName>
</protein>
<dbReference type="InterPro" id="IPR024019">
    <property type="entry name" value="CHP04096"/>
</dbReference>
<reference evidence="1" key="1">
    <citation type="submission" date="2019-10" db="EMBL/GenBank/DDBJ databases">
        <title>Draft genome sequece of Microseira wollei NIES-4236.</title>
        <authorList>
            <person name="Yamaguchi H."/>
            <person name="Suzuki S."/>
            <person name="Kawachi M."/>
        </authorList>
    </citation>
    <scope>NUCLEOTIDE SEQUENCE</scope>
    <source>
        <strain evidence="1">NIES-4236</strain>
    </source>
</reference>
<sequence>MDESSPTIEIERHRAAIVRTDLSIPVRVALAAELFNENTTFFDYGCGYGSDVARMAYKGYVSAGWDPYYFPDAPLVPSDIVNLGYVINVIEDTEERREALLKAWELTQQVLIVSAQVLIDNRGLDKIAYGDGIVTCRNTFQKYYEQEELKAYIDQVLGVAPVPVALGIYFVFRDEQAKENFRASRWRSRSYIPSIRMPSKRFEDYRERLQPLMEFISDRGRLPVKNELPESEELILEFGSFSRAYKVILQATDEAEWDAIAYRRSLDIQVYLALTEFSDRPKFKDLAPEMRQDIKAFFGTYYEACEAAEDMLFSLGKPGVIQNACRQSKIGKHLTTALYVHVSALEALNPLLRLYEGCASRTIGRMEGATLVKFHIDKPQISYLFYPEFDSVAHPALDSSMTIKLPDLKVTYGDYSIRKNPPILHRKETFVTPDYPLYEQFAELTRQEEIAGLLDRRHQIGTRQEWENRLAELGIEIKDHSLYGDGAIRMTHGS</sequence>
<evidence type="ECO:0008006" key="3">
    <source>
        <dbReference type="Google" id="ProtNLM"/>
    </source>
</evidence>
<organism evidence="1 2">
    <name type="scientific">Microseira wollei NIES-4236</name>
    <dbReference type="NCBI Taxonomy" id="2530354"/>
    <lineage>
        <taxon>Bacteria</taxon>
        <taxon>Bacillati</taxon>
        <taxon>Cyanobacteriota</taxon>
        <taxon>Cyanophyceae</taxon>
        <taxon>Oscillatoriophycideae</taxon>
        <taxon>Aerosakkonematales</taxon>
        <taxon>Aerosakkonemataceae</taxon>
        <taxon>Microseira</taxon>
    </lineage>
</organism>
<evidence type="ECO:0000313" key="2">
    <source>
        <dbReference type="Proteomes" id="UP001050975"/>
    </source>
</evidence>
<keyword evidence="2" id="KW-1185">Reference proteome</keyword>
<comment type="caution">
    <text evidence="1">The sequence shown here is derived from an EMBL/GenBank/DDBJ whole genome shotgun (WGS) entry which is preliminary data.</text>
</comment>
<accession>A0AAV3XLL5</accession>
<dbReference type="RefSeq" id="WP_226590105.1">
    <property type="nucleotide sequence ID" value="NZ_BLAY01000167.1"/>
</dbReference>
<name>A0AAV3XLL5_9CYAN</name>
<dbReference type="EMBL" id="BLAY01000167">
    <property type="protein sequence ID" value="GET42493.1"/>
    <property type="molecule type" value="Genomic_DNA"/>
</dbReference>
<dbReference type="AlphaFoldDB" id="A0AAV3XLL5"/>
<dbReference type="Proteomes" id="UP001050975">
    <property type="component" value="Unassembled WGS sequence"/>
</dbReference>
<proteinExistence type="predicted"/>
<gene>
    <name evidence="1" type="ORF">MiSe_73110</name>
</gene>
<evidence type="ECO:0000313" key="1">
    <source>
        <dbReference type="EMBL" id="GET42493.1"/>
    </source>
</evidence>